<dbReference type="AlphaFoldDB" id="A0A0M3HL59"/>
<accession>A0A0M3HL59</accession>
<proteinExistence type="predicted"/>
<name>A0A0M3HL59_ASCLU</name>
<dbReference type="InterPro" id="IPR003582">
    <property type="entry name" value="ShKT_dom"/>
</dbReference>
<organism evidence="3 4">
    <name type="scientific">Ascaris lumbricoides</name>
    <name type="common">Giant roundworm</name>
    <dbReference type="NCBI Taxonomy" id="6252"/>
    <lineage>
        <taxon>Eukaryota</taxon>
        <taxon>Metazoa</taxon>
        <taxon>Ecdysozoa</taxon>
        <taxon>Nematoda</taxon>
        <taxon>Chromadorea</taxon>
        <taxon>Rhabditida</taxon>
        <taxon>Spirurina</taxon>
        <taxon>Ascaridomorpha</taxon>
        <taxon>Ascaridoidea</taxon>
        <taxon>Ascarididae</taxon>
        <taxon>Ascaris</taxon>
    </lineage>
</organism>
<dbReference type="SMART" id="SM00254">
    <property type="entry name" value="ShKT"/>
    <property type="match status" value="1"/>
</dbReference>
<evidence type="ECO:0000259" key="2">
    <source>
        <dbReference type="PROSITE" id="PS51670"/>
    </source>
</evidence>
<dbReference type="PROSITE" id="PS51670">
    <property type="entry name" value="SHKT"/>
    <property type="match status" value="1"/>
</dbReference>
<comment type="caution">
    <text evidence="1">Lacks conserved residue(s) required for the propagation of feature annotation.</text>
</comment>
<evidence type="ECO:0000313" key="3">
    <source>
        <dbReference type="Proteomes" id="UP000036681"/>
    </source>
</evidence>
<keyword evidence="3" id="KW-1185">Reference proteome</keyword>
<dbReference type="WBParaSite" id="ALUE_0000225401-mRNA-1">
    <property type="protein sequence ID" value="ALUE_0000225401-mRNA-1"/>
    <property type="gene ID" value="ALUE_0000225401"/>
</dbReference>
<dbReference type="Pfam" id="PF01549">
    <property type="entry name" value="ShK"/>
    <property type="match status" value="1"/>
</dbReference>
<evidence type="ECO:0000256" key="1">
    <source>
        <dbReference type="PROSITE-ProRule" id="PRU01005"/>
    </source>
</evidence>
<feature type="domain" description="ShKT" evidence="2">
    <location>
        <begin position="7"/>
        <end position="40"/>
    </location>
</feature>
<evidence type="ECO:0000313" key="4">
    <source>
        <dbReference type="WBParaSite" id="ALUE_0000225401-mRNA-1"/>
    </source>
</evidence>
<reference evidence="4" key="1">
    <citation type="submission" date="2017-02" db="UniProtKB">
        <authorList>
            <consortium name="WormBaseParasite"/>
        </authorList>
    </citation>
    <scope>IDENTIFICATION</scope>
</reference>
<sequence length="62" mass="7364">MYRLTACNDYHASCRAWAAAGECARNSWMLENCRMSCRSCMDQWELRERCRINTPRRIKNSS</sequence>
<protein>
    <submittedName>
        <fullName evidence="4">ShKT domain-containing protein</fullName>
    </submittedName>
</protein>
<dbReference type="Proteomes" id="UP000036681">
    <property type="component" value="Unplaced"/>
</dbReference>